<feature type="compositionally biased region" description="Gly residues" evidence="1">
    <location>
        <begin position="32"/>
        <end position="47"/>
    </location>
</feature>
<accession>A0A8S5PP78</accession>
<protein>
    <submittedName>
        <fullName evidence="2">Uncharacterized protein</fullName>
    </submittedName>
</protein>
<dbReference type="EMBL" id="BK015460">
    <property type="protein sequence ID" value="DAE08004.1"/>
    <property type="molecule type" value="Genomic_DNA"/>
</dbReference>
<feature type="compositionally biased region" description="Basic and acidic residues" evidence="1">
    <location>
        <begin position="49"/>
        <end position="64"/>
    </location>
</feature>
<name>A0A8S5PP78_9CAUD</name>
<proteinExistence type="predicted"/>
<evidence type="ECO:0000313" key="2">
    <source>
        <dbReference type="EMBL" id="DAE08004.1"/>
    </source>
</evidence>
<feature type="compositionally biased region" description="Basic and acidic residues" evidence="1">
    <location>
        <begin position="71"/>
        <end position="85"/>
    </location>
</feature>
<organism evidence="2">
    <name type="scientific">Siphoviridae sp. ctbLB3</name>
    <dbReference type="NCBI Taxonomy" id="2825565"/>
    <lineage>
        <taxon>Viruses</taxon>
        <taxon>Duplodnaviria</taxon>
        <taxon>Heunggongvirae</taxon>
        <taxon>Uroviricota</taxon>
        <taxon>Caudoviricetes</taxon>
    </lineage>
</organism>
<sequence length="323" mass="35904">MDSNELSQAIRKIIGYPEKNNQSQEVRQGKRVLGGVGEYWYNGGGSSKNGDKKGDDKKGDDKKGDKKKGGKKGDDQKDPIGDPMRRPQVGETMPRLEGLHDCDTGQCVAVNFDPNMAKKPDGWQDPCTPPTAKKGDRVYKIQLRYWEYPEKTTKTVKTIYTRDPEKIRSIAERLVSEVEFPTNTKQKETDKAPNFPYTLSKIYFANGAYNRNMWYGGERRADAWVPLLYTPVVAEGGEPVDDNGGKPADCAEMVATAGGFKPACENTSSYPPNLQKETMGFSLCDAEGNPVDVETNGRGWKITTKDYTAIVDEEFTVQSVTDN</sequence>
<feature type="region of interest" description="Disordered" evidence="1">
    <location>
        <begin position="17"/>
        <end position="90"/>
    </location>
</feature>
<reference evidence="2" key="1">
    <citation type="journal article" date="2021" name="Proc. Natl. Acad. Sci. U.S.A.">
        <title>A Catalog of Tens of Thousands of Viruses from Human Metagenomes Reveals Hidden Associations with Chronic Diseases.</title>
        <authorList>
            <person name="Tisza M.J."/>
            <person name="Buck C.B."/>
        </authorList>
    </citation>
    <scope>NUCLEOTIDE SEQUENCE</scope>
    <source>
        <strain evidence="2">CtbLB3</strain>
    </source>
</reference>
<evidence type="ECO:0000256" key="1">
    <source>
        <dbReference type="SAM" id="MobiDB-lite"/>
    </source>
</evidence>